<evidence type="ECO:0000313" key="4">
    <source>
        <dbReference type="Proteomes" id="UP000182836"/>
    </source>
</evidence>
<reference evidence="2 4" key="2">
    <citation type="submission" date="2016-10" db="EMBL/GenBank/DDBJ databases">
        <authorList>
            <person name="de Groot N.N."/>
        </authorList>
    </citation>
    <scope>NUCLEOTIDE SEQUENCE [LARGE SCALE GENOMIC DNA]</scope>
    <source>
        <strain evidence="2 4">DSM 2895</strain>
    </source>
</reference>
<dbReference type="RefSeq" id="WP_043068759.1">
    <property type="nucleotide sequence ID" value="NZ_BJOA01000266.1"/>
</dbReference>
<dbReference type="Proteomes" id="UP000037269">
    <property type="component" value="Unassembled WGS sequence"/>
</dbReference>
<protein>
    <recommendedName>
        <fullName evidence="5">DUF2338 domain-containing protein</fullName>
    </recommendedName>
</protein>
<dbReference type="EMBL" id="FNED01000062">
    <property type="protein sequence ID" value="SDK50326.1"/>
    <property type="molecule type" value="Genomic_DNA"/>
</dbReference>
<dbReference type="PATRIC" id="fig|47500.8.peg.4372"/>
<dbReference type="STRING" id="47500.AF333_20280"/>
<proteinExistence type="predicted"/>
<dbReference type="GeneID" id="42307491"/>
<dbReference type="Pfam" id="PF10100">
    <property type="entry name" value="Staph_opine_DH"/>
    <property type="match status" value="1"/>
</dbReference>
<sequence length="439" mass="50443">MSDFKRVLILGTGPTSIQLAVMLKNHLNCCIGIVGRESVRSEPFFVALKQSNQRIRVDIQNEKHRQMEGECFIDHVYHGYGTITGEWDTVILSVTTDAYIEVLKQINDQLLKQVRCMVLISPTFGSNSLILHYMNSIQSSAEIISFSTYLGDTRWMSGEPSNHVITTGVKKKVFIGSSNDESQNIEKLCALYERLGITLETMSCPIEAETRNISLYVHPPLFMNDFSLSVIFGESAVRKYVYKMFPEGPITQYLIRDMLAEWKEITNIIEKLNMTGVNLLQFMVDDNYPVRLESLSRHDIDNFIHLETIHQEYLLYIRYTSLLIDPFSEPDQGGKYFDFSAVPIRQMFVNREGYWDIPRMPKEDYYRIKIIQGIARYVDSSCPTIDKFIAAYERKIEDAAQALQGELLSDAFVVQNFEEDLKMICSEIGKRIGSKTLNK</sequence>
<evidence type="ECO:0000313" key="2">
    <source>
        <dbReference type="EMBL" id="SDK50326.1"/>
    </source>
</evidence>
<organism evidence="1 3">
    <name type="scientific">Aneurinibacillus migulanus</name>
    <name type="common">Bacillus migulanus</name>
    <dbReference type="NCBI Taxonomy" id="47500"/>
    <lineage>
        <taxon>Bacteria</taxon>
        <taxon>Bacillati</taxon>
        <taxon>Bacillota</taxon>
        <taxon>Bacilli</taxon>
        <taxon>Bacillales</taxon>
        <taxon>Paenibacillaceae</taxon>
        <taxon>Aneurinibacillus group</taxon>
        <taxon>Aneurinibacillus</taxon>
    </lineage>
</organism>
<keyword evidence="3" id="KW-1185">Reference proteome</keyword>
<evidence type="ECO:0000313" key="1">
    <source>
        <dbReference type="EMBL" id="KON97455.1"/>
    </source>
</evidence>
<name>A0A0D1UUJ4_ANEMI</name>
<reference evidence="1 3" key="1">
    <citation type="submission" date="2015-07" db="EMBL/GenBank/DDBJ databases">
        <title>Fjat-14205 dsm 2895.</title>
        <authorList>
            <person name="Liu B."/>
            <person name="Wang J."/>
            <person name="Zhu Y."/>
            <person name="Liu G."/>
            <person name="Chen Q."/>
            <person name="Chen Z."/>
            <person name="Lan J."/>
            <person name="Che J."/>
            <person name="Ge C."/>
            <person name="Shi H."/>
            <person name="Pan Z."/>
            <person name="Liu X."/>
        </authorList>
    </citation>
    <scope>NUCLEOTIDE SEQUENCE [LARGE SCALE GENOMIC DNA]</scope>
    <source>
        <strain evidence="1 3">DSM 2895</strain>
    </source>
</reference>
<evidence type="ECO:0000313" key="3">
    <source>
        <dbReference type="Proteomes" id="UP000037269"/>
    </source>
</evidence>
<accession>A0A0D1UUJ4</accession>
<dbReference type="AlphaFoldDB" id="A0A0D1UUJ4"/>
<dbReference type="Proteomes" id="UP000182836">
    <property type="component" value="Unassembled WGS sequence"/>
</dbReference>
<dbReference type="InterPro" id="IPR016935">
    <property type="entry name" value="Opine_metallophore_DH"/>
</dbReference>
<evidence type="ECO:0008006" key="5">
    <source>
        <dbReference type="Google" id="ProtNLM"/>
    </source>
</evidence>
<gene>
    <name evidence="1" type="ORF">AF333_20280</name>
    <name evidence="2" type="ORF">SAMN04487909_16210</name>
</gene>
<dbReference type="EMBL" id="LGUG01000004">
    <property type="protein sequence ID" value="KON97455.1"/>
    <property type="molecule type" value="Genomic_DNA"/>
</dbReference>
<dbReference type="OrthoDB" id="3652431at2"/>